<name>A0A8H8DJ49_9FUNG</name>
<feature type="compositionally biased region" description="Low complexity" evidence="1">
    <location>
        <begin position="74"/>
        <end position="84"/>
    </location>
</feature>
<organism evidence="2 3">
    <name type="scientific">Olpidium bornovanus</name>
    <dbReference type="NCBI Taxonomy" id="278681"/>
    <lineage>
        <taxon>Eukaryota</taxon>
        <taxon>Fungi</taxon>
        <taxon>Fungi incertae sedis</taxon>
        <taxon>Olpidiomycota</taxon>
        <taxon>Olpidiomycotina</taxon>
        <taxon>Olpidiomycetes</taxon>
        <taxon>Olpidiales</taxon>
        <taxon>Olpidiaceae</taxon>
        <taxon>Olpidium</taxon>
    </lineage>
</organism>
<feature type="compositionally biased region" description="Polar residues" evidence="1">
    <location>
        <begin position="476"/>
        <end position="486"/>
    </location>
</feature>
<dbReference type="PANTHER" id="PTHR13379">
    <property type="entry name" value="UNCHARACTERIZED DUF1308"/>
    <property type="match status" value="1"/>
</dbReference>
<feature type="compositionally biased region" description="Acidic residues" evidence="1">
    <location>
        <begin position="94"/>
        <end position="109"/>
    </location>
</feature>
<evidence type="ECO:0000313" key="2">
    <source>
        <dbReference type="EMBL" id="KAG5460235.1"/>
    </source>
</evidence>
<feature type="region of interest" description="Disordered" evidence="1">
    <location>
        <begin position="68"/>
        <end position="112"/>
    </location>
</feature>
<reference evidence="2 3" key="1">
    <citation type="journal article" name="Sci. Rep.">
        <title>Genome-scale phylogenetic analyses confirm Olpidium as the closest living zoosporic fungus to the non-flagellated, terrestrial fungi.</title>
        <authorList>
            <person name="Chang Y."/>
            <person name="Rochon D."/>
            <person name="Sekimoto S."/>
            <person name="Wang Y."/>
            <person name="Chovatia M."/>
            <person name="Sandor L."/>
            <person name="Salamov A."/>
            <person name="Grigoriev I.V."/>
            <person name="Stajich J.E."/>
            <person name="Spatafora J.W."/>
        </authorList>
    </citation>
    <scope>NUCLEOTIDE SEQUENCE [LARGE SCALE GENOMIC DNA]</scope>
    <source>
        <strain evidence="2">S191</strain>
    </source>
</reference>
<keyword evidence="3" id="KW-1185">Reference proteome</keyword>
<gene>
    <name evidence="2" type="ORF">BJ554DRAFT_7737</name>
</gene>
<evidence type="ECO:0000256" key="1">
    <source>
        <dbReference type="SAM" id="MobiDB-lite"/>
    </source>
</evidence>
<feature type="region of interest" description="Disordered" evidence="1">
    <location>
        <begin position="462"/>
        <end position="493"/>
    </location>
</feature>
<proteinExistence type="predicted"/>
<dbReference type="EMBL" id="JAEFCI010005530">
    <property type="protein sequence ID" value="KAG5460235.1"/>
    <property type="molecule type" value="Genomic_DNA"/>
</dbReference>
<protein>
    <submittedName>
        <fullName evidence="2">Uncharacterized protein</fullName>
    </submittedName>
</protein>
<dbReference type="AlphaFoldDB" id="A0A8H8DJ49"/>
<dbReference type="OrthoDB" id="441890at2759"/>
<accession>A0A8H8DJ49</accession>
<dbReference type="PANTHER" id="PTHR13379:SF0">
    <property type="entry name" value="UPF0415 PROTEIN C7ORF25"/>
    <property type="match status" value="1"/>
</dbReference>
<dbReference type="Proteomes" id="UP000673691">
    <property type="component" value="Unassembled WGS sequence"/>
</dbReference>
<comment type="caution">
    <text evidence="2">The sequence shown here is derived from an EMBL/GenBank/DDBJ whole genome shotgun (WGS) entry which is preliminary data.</text>
</comment>
<evidence type="ECO:0000313" key="3">
    <source>
        <dbReference type="Proteomes" id="UP000673691"/>
    </source>
</evidence>
<sequence length="563" mass="61553">MKSNKRDQLLLQQLEDLHGRAVAVRRLFAAWHDSKKDSNSDGLTRVVSSLRSEEKWLLTARRRAEASGERDAAVRAAESAAAAAKLGGERSEADLQEEEEEEEEEEESDCENRITSNLPYFEALKQVVLLERPIRAISKPFRYKPEEDDVNYDAHSGRKCTVRVDVVSACGTRWVKAVSRSTRALRLELAGLEEHVDSDDSDDEYDGSDDNGRIQESYDEATEVCDRRPSGTNRNVVPVADKAVLSSLPLFCTARSLLAAAKQNPVHYETPAVVFKFVNARRGVDHLVDEIFFTTLAATGVVVETVDNSIGSAKVNGTPAGCNLSSSPSSSDVDATEVYEPCLRRSAQSSLALLQAPPERVLPPLTPALNLDVTALLARLKEIASVVGGETERRRTDELFSENGMSLPKYLFEEGSPSAELARKVKLLRVHVVDDVLCDEFAEFLNPSDREILLSGYSATSFPGSSTAPQAEGASLLTNTDANPSNPRRRGKFAPKINLPNAIIYGTGRSRGETTVSSNGQICRSLAGEDGIPDVAIHLHEPRSLAEAKIPEWEIKRVTGAEP</sequence>